<name>A0A9X2IBX4_9GAMM</name>
<feature type="domain" description="Pyridoxamine 5'-phosphate oxidase N-terminal" evidence="6">
    <location>
        <begin position="22"/>
        <end position="115"/>
    </location>
</feature>
<protein>
    <submittedName>
        <fullName evidence="8">Pyridoxamine 5'-phosphate oxidase family protein</fullName>
    </submittedName>
</protein>
<evidence type="ECO:0000259" key="6">
    <source>
        <dbReference type="Pfam" id="PF01243"/>
    </source>
</evidence>
<accession>A0A9X2IBX4</accession>
<organism evidence="8 9">
    <name type="scientific">Legionella maioricensis</name>
    <dbReference type="NCBI Taxonomy" id="2896528"/>
    <lineage>
        <taxon>Bacteria</taxon>
        <taxon>Pseudomonadati</taxon>
        <taxon>Pseudomonadota</taxon>
        <taxon>Gammaproteobacteria</taxon>
        <taxon>Legionellales</taxon>
        <taxon>Legionellaceae</taxon>
        <taxon>Legionella</taxon>
    </lineage>
</organism>
<dbReference type="SUPFAM" id="SSF50475">
    <property type="entry name" value="FMN-binding split barrel"/>
    <property type="match status" value="1"/>
</dbReference>
<feature type="domain" description="Pyridoxine 5'-phosphate oxidase dimerisation C-terminal" evidence="7">
    <location>
        <begin position="155"/>
        <end position="195"/>
    </location>
</feature>
<dbReference type="Pfam" id="PF01243">
    <property type="entry name" value="PNPOx_N"/>
    <property type="match status" value="1"/>
</dbReference>
<feature type="binding site" evidence="5">
    <location>
        <begin position="57"/>
        <end position="58"/>
    </location>
    <ligand>
        <name>FMN</name>
        <dbReference type="ChEBI" id="CHEBI:58210"/>
    </ligand>
</feature>
<keyword evidence="9" id="KW-1185">Reference proteome</keyword>
<keyword evidence="4" id="KW-0560">Oxidoreductase</keyword>
<dbReference type="AlphaFoldDB" id="A0A9X2IBX4"/>
<reference evidence="8" key="1">
    <citation type="submission" date="2021-11" db="EMBL/GenBank/DDBJ databases">
        <title>Legionella maioricencis sp. nov., a new species isolated from hot water samples in Mallorca.</title>
        <authorList>
            <person name="Crespi S."/>
            <person name="Drasar V."/>
            <person name="Salva-Serra F."/>
            <person name="Jaen-Luchoro D."/>
            <person name="Pineiro-Iglesias B."/>
            <person name="Aliaga F."/>
            <person name="Fernandez-Juarez V."/>
            <person name="Coll G."/>
            <person name="Moore E.R.B."/>
            <person name="Bennasar-Figueras A."/>
        </authorList>
    </citation>
    <scope>NUCLEOTIDE SEQUENCE</scope>
    <source>
        <strain evidence="8">HCPI-6</strain>
    </source>
</reference>
<dbReference type="Proteomes" id="UP001139721">
    <property type="component" value="Unassembled WGS sequence"/>
</dbReference>
<evidence type="ECO:0000256" key="2">
    <source>
        <dbReference type="ARBA" id="ARBA00022630"/>
    </source>
</evidence>
<evidence type="ECO:0000256" key="4">
    <source>
        <dbReference type="ARBA" id="ARBA00023002"/>
    </source>
</evidence>
<evidence type="ECO:0000256" key="1">
    <source>
        <dbReference type="ARBA" id="ARBA00007301"/>
    </source>
</evidence>
<evidence type="ECO:0000259" key="7">
    <source>
        <dbReference type="Pfam" id="PF10590"/>
    </source>
</evidence>
<gene>
    <name evidence="8" type="ORF">LOX96_14410</name>
</gene>
<dbReference type="InterPro" id="IPR019576">
    <property type="entry name" value="Pyridoxamine_oxidase_dimer_C"/>
</dbReference>
<feature type="binding site" evidence="5">
    <location>
        <position position="63"/>
    </location>
    <ligand>
        <name>FMN</name>
        <dbReference type="ChEBI" id="CHEBI:58210"/>
    </ligand>
</feature>
<comment type="similarity">
    <text evidence="1">Belongs to the pyridoxamine 5'-phosphate oxidase family.</text>
</comment>
<dbReference type="PANTHER" id="PTHR10851">
    <property type="entry name" value="PYRIDOXINE-5-PHOSPHATE OXIDASE"/>
    <property type="match status" value="1"/>
</dbReference>
<dbReference type="GO" id="GO:0008615">
    <property type="term" value="P:pyridoxine biosynthetic process"/>
    <property type="evidence" value="ECO:0007669"/>
    <property type="project" value="InterPro"/>
</dbReference>
<evidence type="ECO:0000313" key="9">
    <source>
        <dbReference type="Proteomes" id="UP001139721"/>
    </source>
</evidence>
<dbReference type="InterPro" id="IPR012349">
    <property type="entry name" value="Split_barrel_FMN-bd"/>
</dbReference>
<comment type="cofactor">
    <cofactor evidence="5">
        <name>FMN</name>
        <dbReference type="ChEBI" id="CHEBI:58210"/>
    </cofactor>
    <text evidence="5">Binds 1 FMN per subunit.</text>
</comment>
<dbReference type="PANTHER" id="PTHR10851:SF0">
    <property type="entry name" value="PYRIDOXINE-5'-PHOSPHATE OXIDASE"/>
    <property type="match status" value="1"/>
</dbReference>
<evidence type="ECO:0000256" key="3">
    <source>
        <dbReference type="ARBA" id="ARBA00022643"/>
    </source>
</evidence>
<dbReference type="RefSeq" id="WP_250423414.1">
    <property type="nucleotide sequence ID" value="NZ_JAJKBJ010000022.1"/>
</dbReference>
<dbReference type="Gene3D" id="2.30.110.10">
    <property type="entry name" value="Electron Transport, Fmn-binding Protein, Chain A"/>
    <property type="match status" value="1"/>
</dbReference>
<sequence>MIMKDPINLLKKWLEEEKGLGVSNPQQAVLSTATLSALPRSRVVAIREINEEGMIFFTQKGTRKVTELINNPVAALTFWFEMSSREVIIEGTVVPLSVEENEVYWNSYPREAQIRFYSYAATSATPIASKEILAKKKSQIELEYHGHPLPMSEFYCGFRFIPDRLVFYAYRIDELSDVAEYVRQENSWMKQLLSP</sequence>
<proteinExistence type="inferred from homology"/>
<dbReference type="GO" id="GO:0004733">
    <property type="term" value="F:pyridoxamine phosphate oxidase activity"/>
    <property type="evidence" value="ECO:0007669"/>
    <property type="project" value="InterPro"/>
</dbReference>
<dbReference type="EMBL" id="JAJKBJ010000022">
    <property type="protein sequence ID" value="MCL9685294.1"/>
    <property type="molecule type" value="Genomic_DNA"/>
</dbReference>
<feature type="binding site" evidence="5">
    <location>
        <position position="64"/>
    </location>
    <ligand>
        <name>FMN</name>
        <dbReference type="ChEBI" id="CHEBI:58210"/>
    </ligand>
</feature>
<evidence type="ECO:0000313" key="8">
    <source>
        <dbReference type="EMBL" id="MCL9685294.1"/>
    </source>
</evidence>
<dbReference type="PIRSF" id="PIRSF000190">
    <property type="entry name" value="Pyd_amn-ph_oxd"/>
    <property type="match status" value="1"/>
</dbReference>
<dbReference type="Pfam" id="PF10590">
    <property type="entry name" value="PNP_phzG_C"/>
    <property type="match status" value="1"/>
</dbReference>
<keyword evidence="2" id="KW-0285">Flavoprotein</keyword>
<keyword evidence="3 5" id="KW-0288">FMN</keyword>
<dbReference type="InterPro" id="IPR011576">
    <property type="entry name" value="Pyridox_Oxase_N"/>
</dbReference>
<dbReference type="GO" id="GO:0010181">
    <property type="term" value="F:FMN binding"/>
    <property type="evidence" value="ECO:0007669"/>
    <property type="project" value="InterPro"/>
</dbReference>
<comment type="caution">
    <text evidence="8">The sequence shown here is derived from an EMBL/GenBank/DDBJ whole genome shotgun (WGS) entry which is preliminary data.</text>
</comment>
<evidence type="ECO:0000256" key="5">
    <source>
        <dbReference type="PIRSR" id="PIRSR000190-2"/>
    </source>
</evidence>
<dbReference type="InterPro" id="IPR000659">
    <property type="entry name" value="Pyridox_Oxase"/>
</dbReference>